<evidence type="ECO:0000313" key="2">
    <source>
        <dbReference type="EMBL" id="KFC82524.1"/>
    </source>
</evidence>
<name>A0A085GFM9_EWIA3</name>
<evidence type="ECO:0000259" key="1">
    <source>
        <dbReference type="Pfam" id="PF01575"/>
    </source>
</evidence>
<feature type="domain" description="MaoC-like" evidence="1">
    <location>
        <begin position="8"/>
        <end position="90"/>
    </location>
</feature>
<evidence type="ECO:0000313" key="3">
    <source>
        <dbReference type="Proteomes" id="UP000028640"/>
    </source>
</evidence>
<dbReference type="STRING" id="910964.GEAM_1422"/>
<dbReference type="InterPro" id="IPR029069">
    <property type="entry name" value="HotDog_dom_sf"/>
</dbReference>
<dbReference type="eggNOG" id="COG2030">
    <property type="taxonomic scope" value="Bacteria"/>
</dbReference>
<organism evidence="2 3">
    <name type="scientific">Ewingella americana (strain ATCC 33852 / DSM 4580 / CCUG 14506 / JCM 5911 / LMG 7869 / NCTC 12157 / CDC 1468-78)</name>
    <dbReference type="NCBI Taxonomy" id="910964"/>
    <lineage>
        <taxon>Bacteria</taxon>
        <taxon>Pseudomonadati</taxon>
        <taxon>Pseudomonadota</taxon>
        <taxon>Gammaproteobacteria</taxon>
        <taxon>Enterobacterales</taxon>
        <taxon>Yersiniaceae</taxon>
        <taxon>Ewingella</taxon>
    </lineage>
</organism>
<sequence length="270" mass="30103">MTKRYQLQDAEQWAAFSGDHNPIHFSLEAARPLGLNALCIHGMRAMLDIKAALSAQAQSTQPHGQSLLFSCRLDKPVYYQHAYKLKAEQLLLNQKQQMRSALLDEANLENCIHGKLVSVPAILQSLADEDGQISCEEMAVSLERLSAMAGQKPTLWNALDCMLFKQLIHSPVTMCRIRELIPEFDCLNLMAIFNKVQIVQTHHETHFIPSLLVLDDISVFNQPLRFSILPALVAGKSKAGFILRVSIQAFVEETVLIKSTVTLKATIANA</sequence>
<protein>
    <submittedName>
        <fullName evidence="2">MaoC family protein</fullName>
        <ecNumber evidence="2">1.-.-.-</ecNumber>
    </submittedName>
</protein>
<gene>
    <name evidence="2" type="ORF">GEAM_1422</name>
</gene>
<dbReference type="Gene3D" id="3.10.129.10">
    <property type="entry name" value="Hotdog Thioesterase"/>
    <property type="match status" value="1"/>
</dbReference>
<dbReference type="InterPro" id="IPR002539">
    <property type="entry name" value="MaoC-like_dom"/>
</dbReference>
<dbReference type="EC" id="1.-.-.-" evidence="2"/>
<accession>A0A085GFM9</accession>
<comment type="caution">
    <text evidence="2">The sequence shown here is derived from an EMBL/GenBank/DDBJ whole genome shotgun (WGS) entry which is preliminary data.</text>
</comment>
<dbReference type="Pfam" id="PF01575">
    <property type="entry name" value="MaoC_dehydratas"/>
    <property type="match status" value="1"/>
</dbReference>
<proteinExistence type="predicted"/>
<keyword evidence="3" id="KW-1185">Reference proteome</keyword>
<keyword evidence="2" id="KW-0560">Oxidoreductase</keyword>
<reference evidence="2 3" key="1">
    <citation type="submission" date="2014-05" db="EMBL/GenBank/DDBJ databases">
        <title>ATOL: Assembling a taxonomically balanced genome-scale reconstruction of the evolutionary history of the Enterobacteriaceae.</title>
        <authorList>
            <person name="Plunkett G.III."/>
            <person name="Neeno-Eckwall E.C."/>
            <person name="Glasner J.D."/>
            <person name="Perna N.T."/>
        </authorList>
    </citation>
    <scope>NUCLEOTIDE SEQUENCE [LARGE SCALE GENOMIC DNA]</scope>
    <source>
        <strain evidence="2 3">ATCC 33852</strain>
    </source>
</reference>
<dbReference type="AlphaFoldDB" id="A0A085GFM9"/>
<dbReference type="GO" id="GO:0016491">
    <property type="term" value="F:oxidoreductase activity"/>
    <property type="evidence" value="ECO:0007669"/>
    <property type="project" value="UniProtKB-KW"/>
</dbReference>
<dbReference type="EMBL" id="JMPJ01000040">
    <property type="protein sequence ID" value="KFC82524.1"/>
    <property type="molecule type" value="Genomic_DNA"/>
</dbReference>
<dbReference type="Proteomes" id="UP000028640">
    <property type="component" value="Unassembled WGS sequence"/>
</dbReference>
<dbReference type="SUPFAM" id="SSF54637">
    <property type="entry name" value="Thioesterase/thiol ester dehydrase-isomerase"/>
    <property type="match status" value="1"/>
</dbReference>